<organism evidence="2 3">
    <name type="scientific">Cudoniella acicularis</name>
    <dbReference type="NCBI Taxonomy" id="354080"/>
    <lineage>
        <taxon>Eukaryota</taxon>
        <taxon>Fungi</taxon>
        <taxon>Dikarya</taxon>
        <taxon>Ascomycota</taxon>
        <taxon>Pezizomycotina</taxon>
        <taxon>Leotiomycetes</taxon>
        <taxon>Helotiales</taxon>
        <taxon>Tricladiaceae</taxon>
        <taxon>Cudoniella</taxon>
    </lineage>
</organism>
<name>A0A8H4W0P3_9HELO</name>
<sequence>MKSEQIHHGKAKKGSRASAIKRREKLLRDQRNSNNQPSSASAAGVLFEITEFDPDGDLDLELRYPHGDEKHPGRAKLIEENVGNVAMGVCGSHACFFEDPDITVSYLQSGAST</sequence>
<evidence type="ECO:0000313" key="3">
    <source>
        <dbReference type="Proteomes" id="UP000566819"/>
    </source>
</evidence>
<proteinExistence type="predicted"/>
<dbReference type="EMBL" id="JAAMPI010000698">
    <property type="protein sequence ID" value="KAF4629277.1"/>
    <property type="molecule type" value="Genomic_DNA"/>
</dbReference>
<comment type="caution">
    <text evidence="2">The sequence shown here is derived from an EMBL/GenBank/DDBJ whole genome shotgun (WGS) entry which is preliminary data.</text>
</comment>
<feature type="region of interest" description="Disordered" evidence="1">
    <location>
        <begin position="1"/>
        <end position="45"/>
    </location>
</feature>
<evidence type="ECO:0000313" key="2">
    <source>
        <dbReference type="EMBL" id="KAF4629277.1"/>
    </source>
</evidence>
<protein>
    <submittedName>
        <fullName evidence="2">Uncharacterized protein</fullName>
    </submittedName>
</protein>
<reference evidence="2 3" key="1">
    <citation type="submission" date="2020-03" db="EMBL/GenBank/DDBJ databases">
        <title>Draft Genome Sequence of Cudoniella acicularis.</title>
        <authorList>
            <person name="Buettner E."/>
            <person name="Kellner H."/>
        </authorList>
    </citation>
    <scope>NUCLEOTIDE SEQUENCE [LARGE SCALE GENOMIC DNA]</scope>
    <source>
        <strain evidence="2 3">DSM 108380</strain>
    </source>
</reference>
<gene>
    <name evidence="2" type="ORF">G7Y89_g8870</name>
</gene>
<feature type="compositionally biased region" description="Basic residues" evidence="1">
    <location>
        <begin position="8"/>
        <end position="25"/>
    </location>
</feature>
<dbReference type="AlphaFoldDB" id="A0A8H4W0P3"/>
<accession>A0A8H4W0P3</accession>
<dbReference type="Proteomes" id="UP000566819">
    <property type="component" value="Unassembled WGS sequence"/>
</dbReference>
<evidence type="ECO:0000256" key="1">
    <source>
        <dbReference type="SAM" id="MobiDB-lite"/>
    </source>
</evidence>
<keyword evidence="3" id="KW-1185">Reference proteome</keyword>